<proteinExistence type="inferred from homology"/>
<dbReference type="Gene3D" id="3.90.245.10">
    <property type="entry name" value="Ribonucleoside hydrolase-like"/>
    <property type="match status" value="2"/>
</dbReference>
<evidence type="ECO:0000313" key="5">
    <source>
        <dbReference type="Proteomes" id="UP001187192"/>
    </source>
</evidence>
<keyword evidence="2" id="KW-1133">Transmembrane helix</keyword>
<dbReference type="InterPro" id="IPR001910">
    <property type="entry name" value="Inosine/uridine_hydrolase_dom"/>
</dbReference>
<feature type="domain" description="Inosine/uridine-preferring nucleoside hydrolase" evidence="3">
    <location>
        <begin position="409"/>
        <end position="725"/>
    </location>
</feature>
<organism evidence="4 5">
    <name type="scientific">Ficus carica</name>
    <name type="common">Common fig</name>
    <dbReference type="NCBI Taxonomy" id="3494"/>
    <lineage>
        <taxon>Eukaryota</taxon>
        <taxon>Viridiplantae</taxon>
        <taxon>Streptophyta</taxon>
        <taxon>Embryophyta</taxon>
        <taxon>Tracheophyta</taxon>
        <taxon>Spermatophyta</taxon>
        <taxon>Magnoliopsida</taxon>
        <taxon>eudicotyledons</taxon>
        <taxon>Gunneridae</taxon>
        <taxon>Pentapetalae</taxon>
        <taxon>rosids</taxon>
        <taxon>fabids</taxon>
        <taxon>Rosales</taxon>
        <taxon>Moraceae</taxon>
        <taxon>Ficeae</taxon>
        <taxon>Ficus</taxon>
    </lineage>
</organism>
<name>A0AA87Z3V3_FICCA</name>
<comment type="similarity">
    <text evidence="1">Belongs to the IUNH family.</text>
</comment>
<reference evidence="4" key="1">
    <citation type="submission" date="2023-07" db="EMBL/GenBank/DDBJ databases">
        <title>draft genome sequence of fig (Ficus carica).</title>
        <authorList>
            <person name="Takahashi T."/>
            <person name="Nishimura K."/>
        </authorList>
    </citation>
    <scope>NUCLEOTIDE SEQUENCE</scope>
</reference>
<gene>
    <name evidence="4" type="ORF">TIFTF001_000846</name>
</gene>
<dbReference type="EMBL" id="BTGU01000001">
    <property type="protein sequence ID" value="GMN25174.1"/>
    <property type="molecule type" value="Genomic_DNA"/>
</dbReference>
<protein>
    <recommendedName>
        <fullName evidence="3">Inosine/uridine-preferring nucleoside hydrolase domain-containing protein</fullName>
    </recommendedName>
</protein>
<dbReference type="PANTHER" id="PTHR46692:SF2">
    <property type="entry name" value="INOSINE_URIDINE-PREFERRING NUCLEOSIDE HYDROLASE DOMAIN-CONTAINING PROTEIN"/>
    <property type="match status" value="1"/>
</dbReference>
<dbReference type="GO" id="GO:0016799">
    <property type="term" value="F:hydrolase activity, hydrolyzing N-glycosyl compounds"/>
    <property type="evidence" value="ECO:0007669"/>
    <property type="project" value="InterPro"/>
</dbReference>
<evidence type="ECO:0000259" key="3">
    <source>
        <dbReference type="Pfam" id="PF01156"/>
    </source>
</evidence>
<dbReference type="InterPro" id="IPR036452">
    <property type="entry name" value="Ribo_hydro-like"/>
</dbReference>
<feature type="domain" description="Inosine/uridine-preferring nucleoside hydrolase" evidence="3">
    <location>
        <begin position="21"/>
        <end position="344"/>
    </location>
</feature>
<comment type="caution">
    <text evidence="4">The sequence shown here is derived from an EMBL/GenBank/DDBJ whole genome shotgun (WGS) entry which is preliminary data.</text>
</comment>
<feature type="transmembrane region" description="Helical" evidence="2">
    <location>
        <begin position="774"/>
        <end position="792"/>
    </location>
</feature>
<dbReference type="PANTHER" id="PTHR46692">
    <property type="entry name" value="INOSINE-URIDINE PREFERRING NUCLEOSIDE HYDROLASE FAMILY PROTEIN"/>
    <property type="match status" value="1"/>
</dbReference>
<sequence>MTMMMMMKVKVLDADDQPRRILIDTDVDIDDILALFYLLKQNKSEFDLQAITINANGWSDGGHAVNHVYDILYMMDRDDIPVGVGGEGAIFPNATILPHVGGYLPIIDQGTSTAGECRYRQAIPVGRCGRLDINSNYGLRKAFLPQGNRRYIPLHQPTAQQVMKDAISAGPITVFLMGAHTNLALFLMTNPHLKKNVEHIYAMGGSIGLNKLGEIGNLYPQDTNPYAEFNIFQDPFAAYKVLHSGVPITLIPLDATRTIPVDENFFLAFEQKQDSYEARYSFQSLKMVRDAWLSSEFYKQFCMWDSFMVGVALSQMRNSGRSKDGENEFAEMEYVNITVVTSNEPYGISDGSNPLIDERPIPKFSDGYTKKETNEEAVQVLIATKAKPNRDKNSSLGKEFSQSFLDGILISGNGWASAATVDVVYDVLHMMGRDDIPVGLGDVFAIGQTHKAFSAIGDCAYVKYIPHGSGGFLDSDTLYGLARHLPRGPRRYTAENSVKFEAPRDTAHPELRQPSALDVWKTITKSLNPGDKISILTNGPLTNLAQIILSDENITNSVIQDVYVVGGHIRDGKEKGNLFTLPSNKYAEFNMFLDPLAAKTVLNSKLNITLIPLSAQKQVSSFHKILKQLKMANRTPEAVFARRLLQMLRRLQREDKRYLHMDMFLGEILGAVILAAENHPHQLNQTFEFKSLKVLAEGDKSKVGQIISDEEKGKKVKVLKSVNNPDAYYKLFGNQLGYKRQSAVIASYDEQKRIWSSCPPKRITTHGFIYESNFLIGSLILMFLFAVYIFNVKQ</sequence>
<evidence type="ECO:0000256" key="1">
    <source>
        <dbReference type="ARBA" id="ARBA00009176"/>
    </source>
</evidence>
<dbReference type="Proteomes" id="UP001187192">
    <property type="component" value="Unassembled WGS sequence"/>
</dbReference>
<evidence type="ECO:0000313" key="4">
    <source>
        <dbReference type="EMBL" id="GMN25174.1"/>
    </source>
</evidence>
<accession>A0AA87Z3V3</accession>
<keyword evidence="2" id="KW-0812">Transmembrane</keyword>
<dbReference type="Pfam" id="PF01156">
    <property type="entry name" value="IU_nuc_hydro"/>
    <property type="match status" value="2"/>
</dbReference>
<dbReference type="AlphaFoldDB" id="A0AA87Z3V3"/>
<keyword evidence="2" id="KW-0472">Membrane</keyword>
<keyword evidence="5" id="KW-1185">Reference proteome</keyword>
<evidence type="ECO:0000256" key="2">
    <source>
        <dbReference type="SAM" id="Phobius"/>
    </source>
</evidence>
<dbReference type="SUPFAM" id="SSF53590">
    <property type="entry name" value="Nucleoside hydrolase"/>
    <property type="match status" value="2"/>
</dbReference>